<organism evidence="5 6">
    <name type="scientific">Candidatus Burkholderia verschuerenii</name>
    <dbReference type="NCBI Taxonomy" id="242163"/>
    <lineage>
        <taxon>Bacteria</taxon>
        <taxon>Pseudomonadati</taxon>
        <taxon>Pseudomonadota</taxon>
        <taxon>Betaproteobacteria</taxon>
        <taxon>Burkholderiales</taxon>
        <taxon>Burkholderiaceae</taxon>
        <taxon>Burkholderia</taxon>
    </lineage>
</organism>
<dbReference type="InterPro" id="IPR050792">
    <property type="entry name" value="ADP-ribosylglycohydrolase"/>
</dbReference>
<proteinExistence type="inferred from homology"/>
<keyword evidence="4" id="KW-0732">Signal</keyword>
<keyword evidence="2 5" id="KW-0378">Hydrolase</keyword>
<dbReference type="Gene3D" id="1.10.4080.10">
    <property type="entry name" value="ADP-ribosylation/Crystallin J1"/>
    <property type="match status" value="1"/>
</dbReference>
<evidence type="ECO:0000313" key="6">
    <source>
        <dbReference type="Proteomes" id="UP000036959"/>
    </source>
</evidence>
<dbReference type="OrthoDB" id="9798107at2"/>
<evidence type="ECO:0000256" key="2">
    <source>
        <dbReference type="ARBA" id="ARBA00022801"/>
    </source>
</evidence>
<dbReference type="InterPro" id="IPR036705">
    <property type="entry name" value="Ribosyl_crysJ1_sf"/>
</dbReference>
<keyword evidence="6" id="KW-1185">Reference proteome</keyword>
<name>A0A0L0MDX9_9BURK</name>
<feature type="signal peptide" evidence="4">
    <location>
        <begin position="1"/>
        <end position="23"/>
    </location>
</feature>
<evidence type="ECO:0000256" key="1">
    <source>
        <dbReference type="ARBA" id="ARBA00010702"/>
    </source>
</evidence>
<dbReference type="AlphaFoldDB" id="A0A0L0MDX9"/>
<protein>
    <submittedName>
        <fullName evidence="5">ADP-ribosylglycohydrolase</fullName>
    </submittedName>
</protein>
<comment type="caution">
    <text evidence="5">The sequence shown here is derived from an EMBL/GenBank/DDBJ whole genome shotgun (WGS) entry which is preliminary data.</text>
</comment>
<dbReference type="Proteomes" id="UP000036959">
    <property type="component" value="Unassembled WGS sequence"/>
</dbReference>
<dbReference type="PATRIC" id="fig|242163.4.peg.5947"/>
<gene>
    <name evidence="5" type="ORF">BVER_03777</name>
</gene>
<dbReference type="PANTHER" id="PTHR16222">
    <property type="entry name" value="ADP-RIBOSYLGLYCOHYDROLASE"/>
    <property type="match status" value="1"/>
</dbReference>
<evidence type="ECO:0000256" key="4">
    <source>
        <dbReference type="SAM" id="SignalP"/>
    </source>
</evidence>
<dbReference type="InterPro" id="IPR005502">
    <property type="entry name" value="Ribosyl_crysJ1"/>
</dbReference>
<feature type="binding site" evidence="3">
    <location>
        <position position="94"/>
    </location>
    <ligand>
        <name>Mg(2+)</name>
        <dbReference type="ChEBI" id="CHEBI:18420"/>
        <label>1</label>
    </ligand>
</feature>
<dbReference type="GO" id="GO:0046872">
    <property type="term" value="F:metal ion binding"/>
    <property type="evidence" value="ECO:0007669"/>
    <property type="project" value="UniProtKB-KW"/>
</dbReference>
<dbReference type="PANTHER" id="PTHR16222:SF24">
    <property type="entry name" value="ADP-RIBOSYLHYDROLASE ARH3"/>
    <property type="match status" value="1"/>
</dbReference>
<feature type="binding site" evidence="3">
    <location>
        <position position="97"/>
    </location>
    <ligand>
        <name>Mg(2+)</name>
        <dbReference type="ChEBI" id="CHEBI:18420"/>
        <label>1</label>
    </ligand>
</feature>
<evidence type="ECO:0000256" key="3">
    <source>
        <dbReference type="PIRSR" id="PIRSR605502-1"/>
    </source>
</evidence>
<evidence type="ECO:0000313" key="5">
    <source>
        <dbReference type="EMBL" id="KND60501.1"/>
    </source>
</evidence>
<dbReference type="Pfam" id="PF03747">
    <property type="entry name" value="ADP_ribosyl_GH"/>
    <property type="match status" value="1"/>
</dbReference>
<dbReference type="GO" id="GO:0016787">
    <property type="term" value="F:hydrolase activity"/>
    <property type="evidence" value="ECO:0007669"/>
    <property type="project" value="UniProtKB-KW"/>
</dbReference>
<feature type="chain" id="PRO_5005544284" evidence="4">
    <location>
        <begin position="24"/>
        <end position="140"/>
    </location>
</feature>
<comment type="cofactor">
    <cofactor evidence="3">
        <name>Mg(2+)</name>
        <dbReference type="ChEBI" id="CHEBI:18420"/>
    </cofactor>
    <text evidence="3">Binds 2 magnesium ions per subunit.</text>
</comment>
<dbReference type="EMBL" id="LFJJ01000059">
    <property type="protein sequence ID" value="KND60501.1"/>
    <property type="molecule type" value="Genomic_DNA"/>
</dbReference>
<sequence>MRSQLCCALYALVARRLMEGASAADALAQAEAWLRSRFENTACDAELHRVLDARHTRGNGSGYVLDSLWSALQSLLDTNDVESCLRRAIALGNDTDTTAAIAGGLAGLLYGFEGTPARWVAALRGSDIADALLASLHREP</sequence>
<feature type="binding site" evidence="3">
    <location>
        <position position="96"/>
    </location>
    <ligand>
        <name>Mg(2+)</name>
        <dbReference type="ChEBI" id="CHEBI:18420"/>
        <label>1</label>
    </ligand>
</feature>
<accession>A0A0L0MDX9</accession>
<comment type="similarity">
    <text evidence="1">Belongs to the ADP-ribosylglycohydrolase family.</text>
</comment>
<dbReference type="RefSeq" id="WP_050453622.1">
    <property type="nucleotide sequence ID" value="NZ_LFJJ01000059.1"/>
</dbReference>
<dbReference type="SUPFAM" id="SSF101478">
    <property type="entry name" value="ADP-ribosylglycohydrolase"/>
    <property type="match status" value="1"/>
</dbReference>
<reference evidence="6" key="1">
    <citation type="submission" date="2015-06" db="EMBL/GenBank/DDBJ databases">
        <title>Comparative genomics of Burkholderia leaf nodule symbionts.</title>
        <authorList>
            <person name="Carlier A."/>
            <person name="Eberl L."/>
            <person name="Pinto-Carbo M."/>
        </authorList>
    </citation>
    <scope>NUCLEOTIDE SEQUENCE [LARGE SCALE GENOMIC DNA]</scope>
    <source>
        <strain evidence="6">UZHbot4</strain>
    </source>
</reference>
<keyword evidence="3" id="KW-0460">Magnesium</keyword>
<keyword evidence="3" id="KW-0479">Metal-binding</keyword>